<dbReference type="Proteomes" id="UP001343600">
    <property type="component" value="Unassembled WGS sequence"/>
</dbReference>
<name>A0ABU7NC31_PSEVI</name>
<dbReference type="RefSeq" id="WP_330549704.1">
    <property type="nucleotide sequence ID" value="NZ_JAZEIP010000044.1"/>
</dbReference>
<keyword evidence="2" id="KW-1185">Reference proteome</keyword>
<feature type="non-terminal residue" evidence="1">
    <location>
        <position position="86"/>
    </location>
</feature>
<evidence type="ECO:0000313" key="2">
    <source>
        <dbReference type="Proteomes" id="UP001343600"/>
    </source>
</evidence>
<organism evidence="1 2">
    <name type="scientific">Pseudomonas viridiflava</name>
    <name type="common">Phytomonas viridiflava</name>
    <dbReference type="NCBI Taxonomy" id="33069"/>
    <lineage>
        <taxon>Bacteria</taxon>
        <taxon>Pseudomonadati</taxon>
        <taxon>Pseudomonadota</taxon>
        <taxon>Gammaproteobacteria</taxon>
        <taxon>Pseudomonadales</taxon>
        <taxon>Pseudomonadaceae</taxon>
        <taxon>Pseudomonas</taxon>
    </lineage>
</organism>
<evidence type="ECO:0000313" key="1">
    <source>
        <dbReference type="EMBL" id="MEE4042491.1"/>
    </source>
</evidence>
<gene>
    <name evidence="1" type="ORF">V2I87_20560</name>
</gene>
<reference evidence="1 2" key="1">
    <citation type="submission" date="2024-01" db="EMBL/GenBank/DDBJ databases">
        <title>Characterization of Pseudomonas viridiflava in Georgia, USA.</title>
        <authorList>
            <person name="Zhao M."/>
            <person name="Dutta B."/>
        </authorList>
    </citation>
    <scope>NUCLEOTIDE SEQUENCE [LARGE SCALE GENOMIC DNA]</scope>
    <source>
        <strain evidence="1 2">21GA0539</strain>
    </source>
</reference>
<sequence>MKQWTVENSMIKTDQMVRFRALGLCRVTDCCSDGVRTTADQCGSSHHSLDITLSHSKHRTVGGGLPAMNDDAISLTYRVGCIAGKP</sequence>
<accession>A0ABU7NC31</accession>
<proteinExistence type="predicted"/>
<protein>
    <submittedName>
        <fullName evidence="1">Uncharacterized protein</fullName>
    </submittedName>
</protein>
<dbReference type="EMBL" id="JAZEIP010000044">
    <property type="protein sequence ID" value="MEE4042491.1"/>
    <property type="molecule type" value="Genomic_DNA"/>
</dbReference>
<comment type="caution">
    <text evidence="1">The sequence shown here is derived from an EMBL/GenBank/DDBJ whole genome shotgun (WGS) entry which is preliminary data.</text>
</comment>